<dbReference type="EMBL" id="VJON01000010">
    <property type="protein sequence ID" value="TSE35151.1"/>
    <property type="molecule type" value="Genomic_DNA"/>
</dbReference>
<dbReference type="Proteomes" id="UP000318294">
    <property type="component" value="Unassembled WGS sequence"/>
</dbReference>
<accession>A0A554XH45</accession>
<feature type="compositionally biased region" description="Low complexity" evidence="1">
    <location>
        <begin position="156"/>
        <end position="168"/>
    </location>
</feature>
<comment type="caution">
    <text evidence="2">The sequence shown here is derived from an EMBL/GenBank/DDBJ whole genome shotgun (WGS) entry which is preliminary data.</text>
</comment>
<evidence type="ECO:0000256" key="1">
    <source>
        <dbReference type="SAM" id="MobiDB-lite"/>
    </source>
</evidence>
<evidence type="ECO:0000313" key="2">
    <source>
        <dbReference type="EMBL" id="TSE35151.1"/>
    </source>
</evidence>
<dbReference type="AlphaFoldDB" id="A0A554XH45"/>
<gene>
    <name evidence="2" type="ORF">Tchar_00940</name>
</gene>
<evidence type="ECO:0000313" key="3">
    <source>
        <dbReference type="Proteomes" id="UP000318294"/>
    </source>
</evidence>
<feature type="compositionally biased region" description="Basic and acidic residues" evidence="1">
    <location>
        <begin position="169"/>
        <end position="183"/>
    </location>
</feature>
<keyword evidence="3" id="KW-1185">Reference proteome</keyword>
<sequence>MNPNDDFLRELAEDSASRYRSRINQELMALLPAIQDLVRSGKSIRSITTILSSSPRSPLHGVKRETIERAYFRLLKRGVVQDKVSPAAALAASFPAVASPPPAPVAPPVTASPAPGPAASFAFPAPASAPVPAPAVAAAAPVVASASVAPAPAPVAAPRSAYAPSPDALAEKRAAEERRRAERAAREKLSEGIQTFLVPEPWPVHPVLQGPLEPRFCDPIDGEDLPFEVVPPAVQVVNEVNWKSSGKAFQFPPEVRALLMQHLQERGIGQGGQGFFTRWTPQQTREIARNIQRGLAAQIEIFRQAARDGKSVDPALISQYQNHAEDALVDRLLMARENWRRLLACIQIEMNVFQIPDRLLSKLQDNPHLTGRFSGVSNVFNFGMWEVVAGK</sequence>
<organism evidence="2 3">
    <name type="scientific">Tepidimonas charontis</name>
    <dbReference type="NCBI Taxonomy" id="2267262"/>
    <lineage>
        <taxon>Bacteria</taxon>
        <taxon>Pseudomonadati</taxon>
        <taxon>Pseudomonadota</taxon>
        <taxon>Betaproteobacteria</taxon>
        <taxon>Burkholderiales</taxon>
        <taxon>Tepidimonas</taxon>
    </lineage>
</organism>
<name>A0A554XH45_9BURK</name>
<dbReference type="RefSeq" id="WP_144327927.1">
    <property type="nucleotide sequence ID" value="NZ_VJON01000010.1"/>
</dbReference>
<proteinExistence type="predicted"/>
<feature type="region of interest" description="Disordered" evidence="1">
    <location>
        <begin position="156"/>
        <end position="183"/>
    </location>
</feature>
<reference evidence="2 3" key="1">
    <citation type="submission" date="2019-07" db="EMBL/GenBank/DDBJ databases">
        <title>Tepidimonas charontis SPSP-6 draft genome.</title>
        <authorList>
            <person name="Da Costa M.S."/>
            <person name="Froufe H.J.C."/>
            <person name="Egas C."/>
            <person name="Albuquerque L."/>
        </authorList>
    </citation>
    <scope>NUCLEOTIDE SEQUENCE [LARGE SCALE GENOMIC DNA]</scope>
    <source>
        <strain evidence="2 3">SPSP-6</strain>
    </source>
</reference>
<protein>
    <submittedName>
        <fullName evidence="2">Uncharacterized protein</fullName>
    </submittedName>
</protein>